<dbReference type="EMBL" id="QUMQ01000001">
    <property type="protein sequence ID" value="REF94500.1"/>
    <property type="molecule type" value="Genomic_DNA"/>
</dbReference>
<feature type="transmembrane region" description="Helical" evidence="1">
    <location>
        <begin position="47"/>
        <end position="71"/>
    </location>
</feature>
<keyword evidence="1" id="KW-0472">Membrane</keyword>
<feature type="transmembrane region" description="Helical" evidence="1">
    <location>
        <begin position="147"/>
        <end position="165"/>
    </location>
</feature>
<dbReference type="AlphaFoldDB" id="A0A3D9ZLH2"/>
<dbReference type="Pfam" id="PF03707">
    <property type="entry name" value="MHYT"/>
    <property type="match status" value="3"/>
</dbReference>
<organism evidence="3 4">
    <name type="scientific">Asanoa ferruginea</name>
    <dbReference type="NCBI Taxonomy" id="53367"/>
    <lineage>
        <taxon>Bacteria</taxon>
        <taxon>Bacillati</taxon>
        <taxon>Actinomycetota</taxon>
        <taxon>Actinomycetes</taxon>
        <taxon>Micromonosporales</taxon>
        <taxon>Micromonosporaceae</taxon>
        <taxon>Asanoa</taxon>
    </lineage>
</organism>
<dbReference type="PANTHER" id="PTHR35152">
    <property type="entry name" value="DOMAIN SIGNALLING PROTEIN, PUTATIVE (AFU_ORTHOLOGUE AFUA_5G11310)-RELATED"/>
    <property type="match status" value="1"/>
</dbReference>
<proteinExistence type="predicted"/>
<name>A0A3D9ZLH2_9ACTN</name>
<feature type="domain" description="MHYT" evidence="2">
    <location>
        <begin position="9"/>
        <end position="200"/>
    </location>
</feature>
<gene>
    <name evidence="3" type="ORF">DFJ67_0438</name>
</gene>
<sequence>MAEIHHFAHGAFNPIAAYLLAFIGSLLGLVCTARARATRQRSRRTRWLVLASIAIGGAGIWLMHFMAMLGFSVPASPLRYDPYLTMSSLALSVLTVGAGLFIVGFGRRRWLRIIGGGFVTGIGVVAMHYTGMLAMRVYGNISYDPRLVLASIGVAVVAATVALWFTVTVGSWPRITMAAAVMALAVCGMHYTGMAALHVRLHESGIHHVQGVSPMQLLVPIVLISSAALIGMAFSGLKAMTEEEFAAPPAPPSTGGRHSETPFTVALRPGSETF</sequence>
<feature type="transmembrane region" description="Helical" evidence="1">
    <location>
        <begin position="177"/>
        <end position="197"/>
    </location>
</feature>
<dbReference type="PANTHER" id="PTHR35152:SF1">
    <property type="entry name" value="DOMAIN SIGNALLING PROTEIN, PUTATIVE (AFU_ORTHOLOGUE AFUA_5G11310)-RELATED"/>
    <property type="match status" value="1"/>
</dbReference>
<protein>
    <submittedName>
        <fullName evidence="3">NO-binding membrane sensor protein with MHYT domain</fullName>
    </submittedName>
</protein>
<evidence type="ECO:0000313" key="4">
    <source>
        <dbReference type="Proteomes" id="UP000256913"/>
    </source>
</evidence>
<dbReference type="GO" id="GO:0016020">
    <property type="term" value="C:membrane"/>
    <property type="evidence" value="ECO:0007669"/>
    <property type="project" value="UniProtKB-UniRule"/>
</dbReference>
<feature type="transmembrane region" description="Helical" evidence="1">
    <location>
        <begin position="217"/>
        <end position="237"/>
    </location>
</feature>
<dbReference type="InterPro" id="IPR005330">
    <property type="entry name" value="MHYT_dom"/>
</dbReference>
<accession>A0A3D9ZLH2</accession>
<feature type="transmembrane region" description="Helical" evidence="1">
    <location>
        <begin position="83"/>
        <end position="106"/>
    </location>
</feature>
<keyword evidence="1" id="KW-1133">Transmembrane helix</keyword>
<feature type="transmembrane region" description="Helical" evidence="1">
    <location>
        <begin position="15"/>
        <end position="35"/>
    </location>
</feature>
<evidence type="ECO:0000259" key="2">
    <source>
        <dbReference type="PROSITE" id="PS50924"/>
    </source>
</evidence>
<dbReference type="RefSeq" id="WP_116066303.1">
    <property type="nucleotide sequence ID" value="NZ_BONB01000074.1"/>
</dbReference>
<feature type="transmembrane region" description="Helical" evidence="1">
    <location>
        <begin position="113"/>
        <end position="135"/>
    </location>
</feature>
<evidence type="ECO:0000313" key="3">
    <source>
        <dbReference type="EMBL" id="REF94500.1"/>
    </source>
</evidence>
<dbReference type="OrthoDB" id="3763366at2"/>
<keyword evidence="4" id="KW-1185">Reference proteome</keyword>
<evidence type="ECO:0000256" key="1">
    <source>
        <dbReference type="PROSITE-ProRule" id="PRU00244"/>
    </source>
</evidence>
<comment type="caution">
    <text evidence="3">The sequence shown here is derived from an EMBL/GenBank/DDBJ whole genome shotgun (WGS) entry which is preliminary data.</text>
</comment>
<keyword evidence="1" id="KW-0812">Transmembrane</keyword>
<dbReference type="PROSITE" id="PS50924">
    <property type="entry name" value="MHYT"/>
    <property type="match status" value="1"/>
</dbReference>
<reference evidence="3 4" key="1">
    <citation type="submission" date="2018-08" db="EMBL/GenBank/DDBJ databases">
        <title>Sequencing the genomes of 1000 actinobacteria strains.</title>
        <authorList>
            <person name="Klenk H.-P."/>
        </authorList>
    </citation>
    <scope>NUCLEOTIDE SEQUENCE [LARGE SCALE GENOMIC DNA]</scope>
    <source>
        <strain evidence="3 4">DSM 44099</strain>
    </source>
</reference>
<dbReference type="Proteomes" id="UP000256913">
    <property type="component" value="Unassembled WGS sequence"/>
</dbReference>